<dbReference type="Proteomes" id="UP001501479">
    <property type="component" value="Unassembled WGS sequence"/>
</dbReference>
<dbReference type="InterPro" id="IPR025159">
    <property type="entry name" value="AbiEi_N"/>
</dbReference>
<accession>A0ABP7EM02</accession>
<organism evidence="2 3">
    <name type="scientific">Oceanisphaera sediminis</name>
    <dbReference type="NCBI Taxonomy" id="981381"/>
    <lineage>
        <taxon>Bacteria</taxon>
        <taxon>Pseudomonadati</taxon>
        <taxon>Pseudomonadota</taxon>
        <taxon>Gammaproteobacteria</taxon>
        <taxon>Aeromonadales</taxon>
        <taxon>Aeromonadaceae</taxon>
        <taxon>Oceanisphaera</taxon>
    </lineage>
</organism>
<reference evidence="3" key="1">
    <citation type="journal article" date="2019" name="Int. J. Syst. Evol. Microbiol.">
        <title>The Global Catalogue of Microorganisms (GCM) 10K type strain sequencing project: providing services to taxonomists for standard genome sequencing and annotation.</title>
        <authorList>
            <consortium name="The Broad Institute Genomics Platform"/>
            <consortium name="The Broad Institute Genome Sequencing Center for Infectious Disease"/>
            <person name="Wu L."/>
            <person name="Ma J."/>
        </authorList>
    </citation>
    <scope>NUCLEOTIDE SEQUENCE [LARGE SCALE GENOMIC DNA]</scope>
    <source>
        <strain evidence="3">JCM 17329</strain>
    </source>
</reference>
<proteinExistence type="predicted"/>
<evidence type="ECO:0000313" key="3">
    <source>
        <dbReference type="Proteomes" id="UP001501479"/>
    </source>
</evidence>
<dbReference type="EMBL" id="BAABDS010000046">
    <property type="protein sequence ID" value="GAA3721238.1"/>
    <property type="molecule type" value="Genomic_DNA"/>
</dbReference>
<comment type="caution">
    <text evidence="2">The sequence shown here is derived from an EMBL/GenBank/DDBJ whole genome shotgun (WGS) entry which is preliminary data.</text>
</comment>
<dbReference type="Pfam" id="PF13338">
    <property type="entry name" value="AbiEi_4"/>
    <property type="match status" value="1"/>
</dbReference>
<evidence type="ECO:0000313" key="2">
    <source>
        <dbReference type="EMBL" id="GAA3721238.1"/>
    </source>
</evidence>
<dbReference type="RefSeq" id="WP_344965791.1">
    <property type="nucleotide sequence ID" value="NZ_BAABDS010000046.1"/>
</dbReference>
<sequence length="79" mass="8951">MKSNGERILAYAEQRKQFTPQDVRDELDIPHTSISGAIGQLVHSGELMVIEKGVYRAMNRKIKRELERLVLFGKAGRVA</sequence>
<protein>
    <recommendedName>
        <fullName evidence="1">AbiEi antitoxin N-terminal domain-containing protein</fullName>
    </recommendedName>
</protein>
<feature type="domain" description="AbiEi antitoxin N-terminal" evidence="1">
    <location>
        <begin position="6"/>
        <end position="56"/>
    </location>
</feature>
<gene>
    <name evidence="2" type="ORF">GCM10022421_32250</name>
</gene>
<name>A0ABP7EM02_9GAMM</name>
<keyword evidence="3" id="KW-1185">Reference proteome</keyword>
<evidence type="ECO:0000259" key="1">
    <source>
        <dbReference type="Pfam" id="PF13338"/>
    </source>
</evidence>